<proteinExistence type="predicted"/>
<organism evidence="8 9">
    <name type="scientific">Ostreobium quekettii</name>
    <dbReference type="NCBI Taxonomy" id="121088"/>
    <lineage>
        <taxon>Eukaryota</taxon>
        <taxon>Viridiplantae</taxon>
        <taxon>Chlorophyta</taxon>
        <taxon>core chlorophytes</taxon>
        <taxon>Ulvophyceae</taxon>
        <taxon>TCBD clade</taxon>
        <taxon>Bryopsidales</taxon>
        <taxon>Ostreobineae</taxon>
        <taxon>Ostreobiaceae</taxon>
        <taxon>Ostreobium</taxon>
    </lineage>
</organism>
<evidence type="ECO:0000256" key="2">
    <source>
        <dbReference type="ARBA" id="ARBA00022617"/>
    </source>
</evidence>
<keyword evidence="9" id="KW-1185">Reference proteome</keyword>
<dbReference type="GO" id="GO:0006099">
    <property type="term" value="P:tricarboxylic acid cycle"/>
    <property type="evidence" value="ECO:0007669"/>
    <property type="project" value="InterPro"/>
</dbReference>
<keyword evidence="6" id="KW-0408">Iron</keyword>
<evidence type="ECO:0000256" key="7">
    <source>
        <dbReference type="ARBA" id="ARBA00023136"/>
    </source>
</evidence>
<comment type="subcellular location">
    <subcellularLocation>
        <location evidence="1">Membrane</location>
        <topology evidence="1">Multi-pass membrane protein</topology>
    </subcellularLocation>
</comment>
<dbReference type="EMBL" id="CAJHUC010000793">
    <property type="protein sequence ID" value="CAD7698242.1"/>
    <property type="molecule type" value="Genomic_DNA"/>
</dbReference>
<dbReference type="GO" id="GO:0009055">
    <property type="term" value="F:electron transfer activity"/>
    <property type="evidence" value="ECO:0007669"/>
    <property type="project" value="InterPro"/>
</dbReference>
<evidence type="ECO:0000313" key="9">
    <source>
        <dbReference type="Proteomes" id="UP000708148"/>
    </source>
</evidence>
<evidence type="ECO:0000256" key="4">
    <source>
        <dbReference type="ARBA" id="ARBA00022723"/>
    </source>
</evidence>
<dbReference type="GO" id="GO:0016020">
    <property type="term" value="C:membrane"/>
    <property type="evidence" value="ECO:0007669"/>
    <property type="project" value="UniProtKB-SubCell"/>
</dbReference>
<dbReference type="Pfam" id="PF01127">
    <property type="entry name" value="Sdh_cyt"/>
    <property type="match status" value="1"/>
</dbReference>
<dbReference type="Proteomes" id="UP000708148">
    <property type="component" value="Unassembled WGS sequence"/>
</dbReference>
<dbReference type="InterPro" id="IPR000701">
    <property type="entry name" value="SuccDH_FuR_B_TM-su"/>
</dbReference>
<name>A0A8S1IW44_9CHLO</name>
<gene>
    <name evidence="8" type="ORF">OSTQU699_LOCUS3603</name>
</gene>
<reference evidence="8" key="1">
    <citation type="submission" date="2020-12" db="EMBL/GenBank/DDBJ databases">
        <authorList>
            <person name="Iha C."/>
        </authorList>
    </citation>
    <scope>NUCLEOTIDE SEQUENCE</scope>
</reference>
<keyword evidence="7" id="KW-0472">Membrane</keyword>
<sequence>MAGLALTRSAAGDALGPLASSSLQQCRGLGGGYEVWGKPSAYTEGTKFLGTPDQHLTLTGKRPLSPDVFELEGWNPHYKFPNGALSSITNRGTGVVLSAGCIGAGLVALTGDVPATVDVIKSSWLLCFPAKVGVAFPLLFHYLGGLRHLYWDVAKHGDQVEKKGPLEVKAVDQSSIALFAGSAAVAVILAALY</sequence>
<dbReference type="GO" id="GO:0006121">
    <property type="term" value="P:mitochondrial electron transport, succinate to ubiquinone"/>
    <property type="evidence" value="ECO:0007669"/>
    <property type="project" value="TreeGrafter"/>
</dbReference>
<protein>
    <submittedName>
        <fullName evidence="8">Uncharacterized protein</fullName>
    </submittedName>
</protein>
<dbReference type="InterPro" id="IPR018495">
    <property type="entry name" value="Succ_DH_cyt_bsu_CS"/>
</dbReference>
<keyword evidence="2" id="KW-0349">Heme</keyword>
<evidence type="ECO:0000313" key="8">
    <source>
        <dbReference type="EMBL" id="CAD7698242.1"/>
    </source>
</evidence>
<comment type="caution">
    <text evidence="8">The sequence shown here is derived from an EMBL/GenBank/DDBJ whole genome shotgun (WGS) entry which is preliminary data.</text>
</comment>
<dbReference type="CDD" id="cd03499">
    <property type="entry name" value="SQR_TypeC_SdhC"/>
    <property type="match status" value="1"/>
</dbReference>
<evidence type="ECO:0000256" key="3">
    <source>
        <dbReference type="ARBA" id="ARBA00022692"/>
    </source>
</evidence>
<dbReference type="GO" id="GO:0005739">
    <property type="term" value="C:mitochondrion"/>
    <property type="evidence" value="ECO:0007669"/>
    <property type="project" value="GOC"/>
</dbReference>
<evidence type="ECO:0000256" key="6">
    <source>
        <dbReference type="ARBA" id="ARBA00023004"/>
    </source>
</evidence>
<keyword evidence="4" id="KW-0479">Metal-binding</keyword>
<keyword evidence="3" id="KW-0812">Transmembrane</keyword>
<dbReference type="PANTHER" id="PTHR10978">
    <property type="entry name" value="SUCCINATE DEHYDROGENASE CYTOCHROME B560 SUBUNIT"/>
    <property type="match status" value="1"/>
</dbReference>
<dbReference type="GO" id="GO:0046872">
    <property type="term" value="F:metal ion binding"/>
    <property type="evidence" value="ECO:0007669"/>
    <property type="project" value="UniProtKB-KW"/>
</dbReference>
<dbReference type="InterPro" id="IPR034804">
    <property type="entry name" value="SQR/QFR_C/D"/>
</dbReference>
<accession>A0A8S1IW44</accession>
<dbReference type="Gene3D" id="1.20.1300.10">
    <property type="entry name" value="Fumarate reductase/succinate dehydrogenase, transmembrane subunit"/>
    <property type="match status" value="1"/>
</dbReference>
<evidence type="ECO:0000256" key="5">
    <source>
        <dbReference type="ARBA" id="ARBA00022989"/>
    </source>
</evidence>
<dbReference type="AlphaFoldDB" id="A0A8S1IW44"/>
<dbReference type="OrthoDB" id="588261at2759"/>
<dbReference type="SUPFAM" id="SSF81343">
    <property type="entry name" value="Fumarate reductase respiratory complex transmembrane subunits"/>
    <property type="match status" value="1"/>
</dbReference>
<dbReference type="InterPro" id="IPR014314">
    <property type="entry name" value="Succ_DH_cytb556"/>
</dbReference>
<keyword evidence="5" id="KW-1133">Transmembrane helix</keyword>
<dbReference type="PROSITE" id="PS01001">
    <property type="entry name" value="SDH_CYT_2"/>
    <property type="match status" value="1"/>
</dbReference>
<evidence type="ECO:0000256" key="1">
    <source>
        <dbReference type="ARBA" id="ARBA00004141"/>
    </source>
</evidence>
<dbReference type="PANTHER" id="PTHR10978:SF5">
    <property type="entry name" value="SUCCINATE DEHYDROGENASE CYTOCHROME B560 SUBUNIT, MITOCHONDRIAL"/>
    <property type="match status" value="1"/>
</dbReference>